<feature type="signal peptide" evidence="1">
    <location>
        <begin position="1"/>
        <end position="24"/>
    </location>
</feature>
<protein>
    <recommendedName>
        <fullName evidence="4">DUF3298 domain-containing protein</fullName>
    </recommendedName>
</protein>
<keyword evidence="1" id="KW-0732">Signal</keyword>
<dbReference type="AlphaFoldDB" id="A0A7X1U5I1"/>
<evidence type="ECO:0000256" key="1">
    <source>
        <dbReference type="SAM" id="SignalP"/>
    </source>
</evidence>
<reference evidence="2 3" key="1">
    <citation type="submission" date="2019-10" db="EMBL/GenBank/DDBJ databases">
        <title>Pseudomonas dajingensis sp. nov., isolated from the profound head ulcers of farmed Murray cod (Maccullochella peelii peelii).</title>
        <authorList>
            <person name="Liu Y."/>
        </authorList>
    </citation>
    <scope>NUCLEOTIDE SEQUENCE [LARGE SCALE GENOMIC DNA]</scope>
    <source>
        <strain evidence="2 3">MC042</strain>
    </source>
</reference>
<dbReference type="EMBL" id="WHUV01000003">
    <property type="protein sequence ID" value="MQA55577.1"/>
    <property type="molecule type" value="Genomic_DNA"/>
</dbReference>
<feature type="chain" id="PRO_5030993784" description="DUF3298 domain-containing protein" evidence="1">
    <location>
        <begin position="25"/>
        <end position="385"/>
    </location>
</feature>
<organism evidence="2 3">
    <name type="scientific">Pseudomonas piscis</name>
    <dbReference type="NCBI Taxonomy" id="2614538"/>
    <lineage>
        <taxon>Bacteria</taxon>
        <taxon>Pseudomonadati</taxon>
        <taxon>Pseudomonadota</taxon>
        <taxon>Gammaproteobacteria</taxon>
        <taxon>Pseudomonadales</taxon>
        <taxon>Pseudomonadaceae</taxon>
        <taxon>Pseudomonas</taxon>
    </lineage>
</organism>
<dbReference type="Proteomes" id="UP000486534">
    <property type="component" value="Unassembled WGS sequence"/>
</dbReference>
<evidence type="ECO:0000313" key="3">
    <source>
        <dbReference type="Proteomes" id="UP000486534"/>
    </source>
</evidence>
<evidence type="ECO:0000313" key="2">
    <source>
        <dbReference type="EMBL" id="MQA55577.1"/>
    </source>
</evidence>
<sequence length="385" mass="42917">MFNGLIRRLFLVLLLSILGSAAQASSTRQILVGTLGNMPIVMEIDTSDPQKVTGRYFYQKYHHDLALEGTLNGQSLQLREGREDYAKDSPPQAAFQLQGTADGWQGQWRGAKGKTLEVRLAPASADAPKPDALPYLVQLYREDLYAYLRLQGLTLKQGKQQEFMGYTLQWWSEPSSKLAMFKVVAGYPQERQERLNQLLMERLWSEVTAYHECLLAAGQGGEFMQTVKPRFFNSAVLSASIATSYTCGGAHPDFGDSPLNIDVGSGRDLALTDVLWLGKGQPPKPSQYSALYDYNTQQLGPWLVKQFTALHPREMREPATEGDGCNYSDASVWGDNSWYFTPKGLFISAYFPRAERACDGPEWAVLPYSVVSKHPGAVALDLPKR</sequence>
<comment type="caution">
    <text evidence="2">The sequence shown here is derived from an EMBL/GenBank/DDBJ whole genome shotgun (WGS) entry which is preliminary data.</text>
</comment>
<accession>A0A7X1U5I1</accession>
<dbReference type="RefSeq" id="WP_152898607.1">
    <property type="nucleotide sequence ID" value="NZ_WHUV01000003.1"/>
</dbReference>
<name>A0A7X1U5I1_9PSED</name>
<proteinExistence type="predicted"/>
<gene>
    <name evidence="2" type="ORF">GDH07_19845</name>
</gene>
<evidence type="ECO:0008006" key="4">
    <source>
        <dbReference type="Google" id="ProtNLM"/>
    </source>
</evidence>